<evidence type="ECO:0000256" key="1">
    <source>
        <dbReference type="SAM" id="MobiDB-lite"/>
    </source>
</evidence>
<feature type="region of interest" description="Disordered" evidence="1">
    <location>
        <begin position="50"/>
        <end position="71"/>
    </location>
</feature>
<evidence type="ECO:0000313" key="2">
    <source>
        <dbReference type="EMBL" id="GAA3501034.1"/>
    </source>
</evidence>
<gene>
    <name evidence="2" type="ORF">GCM10019016_081410</name>
</gene>
<dbReference type="SUPFAM" id="SSF46689">
    <property type="entry name" value="Homeodomain-like"/>
    <property type="match status" value="1"/>
</dbReference>
<dbReference type="Gene3D" id="1.10.10.60">
    <property type="entry name" value="Homeodomain-like"/>
    <property type="match status" value="1"/>
</dbReference>
<dbReference type="InterPro" id="IPR009057">
    <property type="entry name" value="Homeodomain-like_sf"/>
</dbReference>
<sequence>MSKKSNTSKRYTPEFKRDAVALVYSSGKTVTEVAREIGVSPEGLRNWVNQDKVDRGQGSADALTSDEKEELRRLRRENREQQQTIEILKKAAAFFAKESTK</sequence>
<dbReference type="PANTHER" id="PTHR33215">
    <property type="entry name" value="PROTEIN DISTAL ANTENNA"/>
    <property type="match status" value="1"/>
</dbReference>
<dbReference type="InterPro" id="IPR002514">
    <property type="entry name" value="Transposase_8"/>
</dbReference>
<keyword evidence="3" id="KW-1185">Reference proteome</keyword>
<dbReference type="InterPro" id="IPR051839">
    <property type="entry name" value="RD_transcriptional_regulator"/>
</dbReference>
<dbReference type="RefSeq" id="WP_193459482.1">
    <property type="nucleotide sequence ID" value="NZ_BAAAXF010000057.1"/>
</dbReference>
<accession>A0ABP6U2Y9</accession>
<dbReference type="EMBL" id="BAAAXF010000057">
    <property type="protein sequence ID" value="GAA3501034.1"/>
    <property type="molecule type" value="Genomic_DNA"/>
</dbReference>
<evidence type="ECO:0000313" key="3">
    <source>
        <dbReference type="Proteomes" id="UP001501455"/>
    </source>
</evidence>
<reference evidence="3" key="1">
    <citation type="journal article" date="2019" name="Int. J. Syst. Evol. Microbiol.">
        <title>The Global Catalogue of Microorganisms (GCM) 10K type strain sequencing project: providing services to taxonomists for standard genome sequencing and annotation.</title>
        <authorList>
            <consortium name="The Broad Institute Genomics Platform"/>
            <consortium name="The Broad Institute Genome Sequencing Center for Infectious Disease"/>
            <person name="Wu L."/>
            <person name="Ma J."/>
        </authorList>
    </citation>
    <scope>NUCLEOTIDE SEQUENCE [LARGE SCALE GENOMIC DNA]</scope>
    <source>
        <strain evidence="3">JCM 4816</strain>
    </source>
</reference>
<name>A0ABP6U2Y9_9ACTN</name>
<dbReference type="Pfam" id="PF01527">
    <property type="entry name" value="HTH_Tnp_1"/>
    <property type="match status" value="1"/>
</dbReference>
<proteinExistence type="predicted"/>
<dbReference type="PANTHER" id="PTHR33215:SF13">
    <property type="entry name" value="PROTEIN DISTAL ANTENNA"/>
    <property type="match status" value="1"/>
</dbReference>
<protein>
    <submittedName>
        <fullName evidence="2">Transposase</fullName>
    </submittedName>
</protein>
<dbReference type="Proteomes" id="UP001501455">
    <property type="component" value="Unassembled WGS sequence"/>
</dbReference>
<comment type="caution">
    <text evidence="2">The sequence shown here is derived from an EMBL/GenBank/DDBJ whole genome shotgun (WGS) entry which is preliminary data.</text>
</comment>
<organism evidence="2 3">
    <name type="scientific">Streptomyces prasinosporus</name>
    <dbReference type="NCBI Taxonomy" id="68256"/>
    <lineage>
        <taxon>Bacteria</taxon>
        <taxon>Bacillati</taxon>
        <taxon>Actinomycetota</taxon>
        <taxon>Actinomycetes</taxon>
        <taxon>Kitasatosporales</taxon>
        <taxon>Streptomycetaceae</taxon>
        <taxon>Streptomyces</taxon>
        <taxon>Streptomyces albogriseolus group</taxon>
    </lineage>
</organism>